<dbReference type="Proteomes" id="UP000631670">
    <property type="component" value="Unassembled WGS sequence"/>
</dbReference>
<dbReference type="Pfam" id="PF13602">
    <property type="entry name" value="ADH_zinc_N_2"/>
    <property type="match status" value="1"/>
</dbReference>
<keyword evidence="1" id="KW-0521">NADP</keyword>
<dbReference type="PANTHER" id="PTHR44154">
    <property type="entry name" value="QUINONE OXIDOREDUCTASE"/>
    <property type="match status" value="1"/>
</dbReference>
<keyword evidence="4" id="KW-1185">Reference proteome</keyword>
<gene>
    <name evidence="3" type="ORF">H4696_003325</name>
</gene>
<evidence type="ECO:0000256" key="1">
    <source>
        <dbReference type="ARBA" id="ARBA00022857"/>
    </source>
</evidence>
<comment type="caution">
    <text evidence="3">The sequence shown here is derived from an EMBL/GenBank/DDBJ whole genome shotgun (WGS) entry which is preliminary data.</text>
</comment>
<dbReference type="InterPro" id="IPR020843">
    <property type="entry name" value="ER"/>
</dbReference>
<accession>A0ABR9HZ62</accession>
<dbReference type="EMBL" id="JADBEG010000001">
    <property type="protein sequence ID" value="MBE1496225.1"/>
    <property type="molecule type" value="Genomic_DNA"/>
</dbReference>
<dbReference type="Gene3D" id="3.90.180.10">
    <property type="entry name" value="Medium-chain alcohol dehydrogenases, catalytic domain"/>
    <property type="match status" value="1"/>
</dbReference>
<dbReference type="InterPro" id="IPR036291">
    <property type="entry name" value="NAD(P)-bd_dom_sf"/>
</dbReference>
<dbReference type="SMART" id="SM00829">
    <property type="entry name" value="PKS_ER"/>
    <property type="match status" value="1"/>
</dbReference>
<dbReference type="SUPFAM" id="SSF50129">
    <property type="entry name" value="GroES-like"/>
    <property type="match status" value="1"/>
</dbReference>
<reference evidence="3 4" key="1">
    <citation type="submission" date="2020-10" db="EMBL/GenBank/DDBJ databases">
        <title>Sequencing the genomes of 1000 actinobacteria strains.</title>
        <authorList>
            <person name="Klenk H.-P."/>
        </authorList>
    </citation>
    <scope>NUCLEOTIDE SEQUENCE [LARGE SCALE GENOMIC DNA]</scope>
    <source>
        <strain evidence="3 4">DSM 44653</strain>
    </source>
</reference>
<feature type="domain" description="Enoyl reductase (ER)" evidence="2">
    <location>
        <begin position="11"/>
        <end position="304"/>
    </location>
</feature>
<dbReference type="CDD" id="cd05289">
    <property type="entry name" value="MDR_like_2"/>
    <property type="match status" value="1"/>
</dbReference>
<dbReference type="PANTHER" id="PTHR44154:SF1">
    <property type="entry name" value="QUINONE OXIDOREDUCTASE"/>
    <property type="match status" value="1"/>
</dbReference>
<dbReference type="InterPro" id="IPR013154">
    <property type="entry name" value="ADH-like_N"/>
</dbReference>
<organism evidence="3 4">
    <name type="scientific">Amycolatopsis lexingtonensis</name>
    <dbReference type="NCBI Taxonomy" id="218822"/>
    <lineage>
        <taxon>Bacteria</taxon>
        <taxon>Bacillati</taxon>
        <taxon>Actinomycetota</taxon>
        <taxon>Actinomycetes</taxon>
        <taxon>Pseudonocardiales</taxon>
        <taxon>Pseudonocardiaceae</taxon>
        <taxon>Amycolatopsis</taxon>
    </lineage>
</organism>
<dbReference type="InterPro" id="IPR051603">
    <property type="entry name" value="Zinc-ADH_QOR/CCCR"/>
</dbReference>
<evidence type="ECO:0000313" key="4">
    <source>
        <dbReference type="Proteomes" id="UP000631670"/>
    </source>
</evidence>
<sequence length="307" mass="32156">MPQAVRFDNYGDIDVLEVREVPRPSPADGEVLVRVRAAGINPGENAIRLGALHERWPATFPSGEGSDLAGVIEEVGRGVRTWSAGDEVIGWVDTRSSHAELVVVPAAHLVPRDPAVSWKAGGSLFVAGTTAHANVRAVGAGPGDTIVVAGAAGGVGSLTVQLLRHTGATVIGLAGEFNHAWLREHGVLPVAYGDGVLNRIRELAPEGVDAFVDNFGDGYVDLALELGVAKDRINTIIDFAGAARTGVKAEGMTGSANVEVLTELVKLVAAGDLEVPIAATYPLGEVREAYRALMRRHTRGKIVLVPQ</sequence>
<dbReference type="RefSeq" id="WP_086855742.1">
    <property type="nucleotide sequence ID" value="NZ_JADBEG010000001.1"/>
</dbReference>
<evidence type="ECO:0000313" key="3">
    <source>
        <dbReference type="EMBL" id="MBE1496225.1"/>
    </source>
</evidence>
<dbReference type="SUPFAM" id="SSF51735">
    <property type="entry name" value="NAD(P)-binding Rossmann-fold domains"/>
    <property type="match status" value="1"/>
</dbReference>
<dbReference type="Gene3D" id="3.40.50.720">
    <property type="entry name" value="NAD(P)-binding Rossmann-like Domain"/>
    <property type="match status" value="1"/>
</dbReference>
<proteinExistence type="predicted"/>
<evidence type="ECO:0000259" key="2">
    <source>
        <dbReference type="SMART" id="SM00829"/>
    </source>
</evidence>
<dbReference type="Pfam" id="PF08240">
    <property type="entry name" value="ADH_N"/>
    <property type="match status" value="1"/>
</dbReference>
<dbReference type="InterPro" id="IPR011032">
    <property type="entry name" value="GroES-like_sf"/>
</dbReference>
<name>A0ABR9HZ62_9PSEU</name>
<protein>
    <submittedName>
        <fullName evidence="3">NADPH:quinone reductase-like Zn-dependent oxidoreductase</fullName>
    </submittedName>
</protein>